<feature type="region of interest" description="Disordered" evidence="1">
    <location>
        <begin position="107"/>
        <end position="128"/>
    </location>
</feature>
<feature type="compositionally biased region" description="Polar residues" evidence="1">
    <location>
        <begin position="107"/>
        <end position="116"/>
    </location>
</feature>
<dbReference type="AlphaFoldDB" id="A0AA36DCK8"/>
<reference evidence="2" key="1">
    <citation type="submission" date="2023-06" db="EMBL/GenBank/DDBJ databases">
        <authorList>
            <person name="Delattre M."/>
        </authorList>
    </citation>
    <scope>NUCLEOTIDE SEQUENCE</scope>
    <source>
        <strain evidence="2">AF72</strain>
    </source>
</reference>
<proteinExistence type="predicted"/>
<organism evidence="2 3">
    <name type="scientific">Mesorhabditis spiculigera</name>
    <dbReference type="NCBI Taxonomy" id="96644"/>
    <lineage>
        <taxon>Eukaryota</taxon>
        <taxon>Metazoa</taxon>
        <taxon>Ecdysozoa</taxon>
        <taxon>Nematoda</taxon>
        <taxon>Chromadorea</taxon>
        <taxon>Rhabditida</taxon>
        <taxon>Rhabditina</taxon>
        <taxon>Rhabditomorpha</taxon>
        <taxon>Rhabditoidea</taxon>
        <taxon>Rhabditidae</taxon>
        <taxon>Mesorhabditinae</taxon>
        <taxon>Mesorhabditis</taxon>
    </lineage>
</organism>
<feature type="non-terminal residue" evidence="2">
    <location>
        <position position="128"/>
    </location>
</feature>
<protein>
    <submittedName>
        <fullName evidence="2">Uncharacterized protein</fullName>
    </submittedName>
</protein>
<evidence type="ECO:0000313" key="3">
    <source>
        <dbReference type="Proteomes" id="UP001177023"/>
    </source>
</evidence>
<gene>
    <name evidence="2" type="ORF">MSPICULIGERA_LOCUS21953</name>
</gene>
<keyword evidence="3" id="KW-1185">Reference proteome</keyword>
<name>A0AA36DCK8_9BILA</name>
<dbReference type="EMBL" id="CATQJA010002665">
    <property type="protein sequence ID" value="CAJ0583885.1"/>
    <property type="molecule type" value="Genomic_DNA"/>
</dbReference>
<accession>A0AA36DCK8</accession>
<dbReference type="Proteomes" id="UP001177023">
    <property type="component" value="Unassembled WGS sequence"/>
</dbReference>
<comment type="caution">
    <text evidence="2">The sequence shown here is derived from an EMBL/GenBank/DDBJ whole genome shotgun (WGS) entry which is preliminary data.</text>
</comment>
<evidence type="ECO:0000313" key="2">
    <source>
        <dbReference type="EMBL" id="CAJ0583885.1"/>
    </source>
</evidence>
<sequence>MSRQIGKSHYYKGVNLNDELLNVFRVAVIEEVLRAAEANCNKEQQLSPLGAVETGILGGTMLLKEVSNPYAALNCLARIGWEKLAGEICRNVARGYNDEMLVCGPQGAQTMPSNATHPHLELNNGDSD</sequence>
<evidence type="ECO:0000256" key="1">
    <source>
        <dbReference type="SAM" id="MobiDB-lite"/>
    </source>
</evidence>